<keyword evidence="1" id="KW-0732">Signal</keyword>
<evidence type="ECO:0000313" key="2">
    <source>
        <dbReference type="EMBL" id="GHE31096.1"/>
    </source>
</evidence>
<comment type="caution">
    <text evidence="2">The sequence shown here is derived from an EMBL/GenBank/DDBJ whole genome shotgun (WGS) entry which is preliminary data.</text>
</comment>
<evidence type="ECO:0000256" key="1">
    <source>
        <dbReference type="SAM" id="SignalP"/>
    </source>
</evidence>
<reference evidence="3" key="1">
    <citation type="journal article" date="2019" name="Int. J. Syst. Evol. Microbiol.">
        <title>The Global Catalogue of Microorganisms (GCM) 10K type strain sequencing project: providing services to taxonomists for standard genome sequencing and annotation.</title>
        <authorList>
            <consortium name="The Broad Institute Genomics Platform"/>
            <consortium name="The Broad Institute Genome Sequencing Center for Infectious Disease"/>
            <person name="Wu L."/>
            <person name="Ma J."/>
        </authorList>
    </citation>
    <scope>NUCLEOTIDE SEQUENCE [LARGE SCALE GENOMIC DNA]</scope>
    <source>
        <strain evidence="3">CGMCC 1.12966</strain>
    </source>
</reference>
<name>A0ABQ3HV15_9SPHI</name>
<dbReference type="RefSeq" id="WP_189625801.1">
    <property type="nucleotide sequence ID" value="NZ_BNAF01000004.1"/>
</dbReference>
<feature type="chain" id="PRO_5045480674" evidence="1">
    <location>
        <begin position="22"/>
        <end position="175"/>
    </location>
</feature>
<keyword evidence="3" id="KW-1185">Reference proteome</keyword>
<dbReference type="Proteomes" id="UP000620550">
    <property type="component" value="Unassembled WGS sequence"/>
</dbReference>
<accession>A0ABQ3HV15</accession>
<dbReference type="EMBL" id="BNAF01000004">
    <property type="protein sequence ID" value="GHE31096.1"/>
    <property type="molecule type" value="Genomic_DNA"/>
</dbReference>
<feature type="signal peptide" evidence="1">
    <location>
        <begin position="1"/>
        <end position="21"/>
    </location>
</feature>
<evidence type="ECO:0000313" key="3">
    <source>
        <dbReference type="Proteomes" id="UP000620550"/>
    </source>
</evidence>
<proteinExistence type="predicted"/>
<organism evidence="2 3">
    <name type="scientific">Sphingobacterium griseoflavum</name>
    <dbReference type="NCBI Taxonomy" id="1474952"/>
    <lineage>
        <taxon>Bacteria</taxon>
        <taxon>Pseudomonadati</taxon>
        <taxon>Bacteroidota</taxon>
        <taxon>Sphingobacteriia</taxon>
        <taxon>Sphingobacteriales</taxon>
        <taxon>Sphingobacteriaceae</taxon>
        <taxon>Sphingobacterium</taxon>
    </lineage>
</organism>
<protein>
    <submittedName>
        <fullName evidence="2">Uncharacterized protein</fullName>
    </submittedName>
</protein>
<gene>
    <name evidence="2" type="ORF">GCM10017764_12690</name>
</gene>
<sequence length="175" mass="19034">MKFNFTLFMLISVLLLTTCSACSNSVDDDLGESTNYMKVTVDDKEEIYSDVSARWLEDGRSLEITATKSGSSWISITVLAPDKRVAAGVYALNDASGFDIVAIHQQLRGDAQLNFSAVRNMISPTATFAMKLEKLTDRAVEGSFSGKLIILQGPTVLHQVALTKGSFSTVIRSNN</sequence>